<evidence type="ECO:0000313" key="2">
    <source>
        <dbReference type="Proteomes" id="UP000798602"/>
    </source>
</evidence>
<dbReference type="InterPro" id="IPR023213">
    <property type="entry name" value="CAT-like_dom_sf"/>
</dbReference>
<organism evidence="1 2">
    <name type="scientific">Flavobacterium ichthyis</name>
    <dbReference type="NCBI Taxonomy" id="2698827"/>
    <lineage>
        <taxon>Bacteria</taxon>
        <taxon>Pseudomonadati</taxon>
        <taxon>Bacteroidota</taxon>
        <taxon>Flavobacteriia</taxon>
        <taxon>Flavobacteriales</taxon>
        <taxon>Flavobacteriaceae</taxon>
        <taxon>Flavobacterium</taxon>
    </lineage>
</organism>
<gene>
    <name evidence="1" type="ORF">GV828_07330</name>
</gene>
<dbReference type="Pfam" id="PF00302">
    <property type="entry name" value="CAT"/>
    <property type="match status" value="1"/>
</dbReference>
<name>A0ABW9Z8R4_9FLAO</name>
<comment type="caution">
    <text evidence="1">The sequence shown here is derived from an EMBL/GenBank/DDBJ whole genome shotgun (WGS) entry which is preliminary data.</text>
</comment>
<protein>
    <submittedName>
        <fullName evidence="1">Chloramphenicol acetyltransferase</fullName>
    </submittedName>
</protein>
<proteinExistence type="predicted"/>
<reference evidence="2" key="1">
    <citation type="submission" date="2020-01" db="EMBL/GenBank/DDBJ databases">
        <title>Sphingomonas sp. strain CSW-10.</title>
        <authorList>
            <person name="Chen W.-M."/>
        </authorList>
    </citation>
    <scope>NUCLEOTIDE SEQUENCE [LARGE SCALE GENOMIC DNA]</scope>
    <source>
        <strain evidence="2">NST-5</strain>
    </source>
</reference>
<dbReference type="PANTHER" id="PTHR38474">
    <property type="entry name" value="SLR0299 PROTEIN"/>
    <property type="match status" value="1"/>
</dbReference>
<dbReference type="PIRSF" id="PIRSF000440">
    <property type="entry name" value="CAT"/>
    <property type="match status" value="1"/>
</dbReference>
<dbReference type="Proteomes" id="UP000798602">
    <property type="component" value="Unassembled WGS sequence"/>
</dbReference>
<dbReference type="SUPFAM" id="SSF52777">
    <property type="entry name" value="CoA-dependent acyltransferases"/>
    <property type="match status" value="1"/>
</dbReference>
<sequence>MKKKLDLNNWPRKEHFEFFSKFDEPFFGMIAEVDCTIAYQKAKENNHSFYISYLHKTLAAVNAIENFKYRIHGNEIFIFDQIDASTTVMRKDNTFGFSLMPFSPDFSTFVKTTQAETIRVQETPGLLTRTFELDNLIHFSAVPWIKFTSLSHARNFSFPDSCPKISIGKMEMHTNGKRTIPVSVHVHHGLMDGFHVGEFFATFQELLNR</sequence>
<dbReference type="InterPro" id="IPR001707">
    <property type="entry name" value="Cmp_AcTrfase"/>
</dbReference>
<keyword evidence="2" id="KW-1185">Reference proteome</keyword>
<dbReference type="Gene3D" id="3.30.559.10">
    <property type="entry name" value="Chloramphenicol acetyltransferase-like domain"/>
    <property type="match status" value="1"/>
</dbReference>
<accession>A0ABW9Z8R4</accession>
<dbReference type="EMBL" id="JAABLM010000007">
    <property type="protein sequence ID" value="NBL65009.1"/>
    <property type="molecule type" value="Genomic_DNA"/>
</dbReference>
<evidence type="ECO:0000313" key="1">
    <source>
        <dbReference type="EMBL" id="NBL65009.1"/>
    </source>
</evidence>
<dbReference type="RefSeq" id="WP_166536891.1">
    <property type="nucleotide sequence ID" value="NZ_JAABLM010000007.1"/>
</dbReference>
<dbReference type="SMART" id="SM01059">
    <property type="entry name" value="CAT"/>
    <property type="match status" value="1"/>
</dbReference>
<dbReference type="PANTHER" id="PTHR38474:SF1">
    <property type="entry name" value="SLR0299 PROTEIN"/>
    <property type="match status" value="1"/>
</dbReference>